<dbReference type="SFLD" id="SFLDS00003">
    <property type="entry name" value="Haloacid_Dehalogenase"/>
    <property type="match status" value="1"/>
</dbReference>
<dbReference type="InterPro" id="IPR006549">
    <property type="entry name" value="HAD-SF_hydro_IIIA"/>
</dbReference>
<keyword evidence="3" id="KW-0460">Magnesium</keyword>
<dbReference type="NCBIfam" id="TIGR01509">
    <property type="entry name" value="HAD-SF-IA-v3"/>
    <property type="match status" value="1"/>
</dbReference>
<accession>A0ABT9RTM0</accession>
<dbReference type="InterPro" id="IPR051400">
    <property type="entry name" value="HAD-like_hydrolase"/>
</dbReference>
<evidence type="ECO:0000256" key="1">
    <source>
        <dbReference type="ARBA" id="ARBA00001946"/>
    </source>
</evidence>
<comment type="caution">
    <text evidence="4">The sequence shown here is derived from an EMBL/GenBank/DDBJ whole genome shotgun (WGS) entry which is preliminary data.</text>
</comment>
<dbReference type="Pfam" id="PF00702">
    <property type="entry name" value="Hydrolase"/>
    <property type="match status" value="1"/>
</dbReference>
<evidence type="ECO:0000313" key="4">
    <source>
        <dbReference type="EMBL" id="MDP9888591.1"/>
    </source>
</evidence>
<dbReference type="Gene3D" id="1.20.120.1600">
    <property type="match status" value="1"/>
</dbReference>
<evidence type="ECO:0000313" key="5">
    <source>
        <dbReference type="Proteomes" id="UP001226577"/>
    </source>
</evidence>
<organism evidence="4 5">
    <name type="scientific">Pseudarthrobacter enclensis</name>
    <dbReference type="NCBI Taxonomy" id="993070"/>
    <lineage>
        <taxon>Bacteria</taxon>
        <taxon>Bacillati</taxon>
        <taxon>Actinomycetota</taxon>
        <taxon>Actinomycetes</taxon>
        <taxon>Micrococcales</taxon>
        <taxon>Micrococcaceae</taxon>
        <taxon>Pseudarthrobacter</taxon>
    </lineage>
</organism>
<dbReference type="Proteomes" id="UP001226577">
    <property type="component" value="Unassembled WGS sequence"/>
</dbReference>
<dbReference type="InterPro" id="IPR023214">
    <property type="entry name" value="HAD_sf"/>
</dbReference>
<evidence type="ECO:0000256" key="2">
    <source>
        <dbReference type="ARBA" id="ARBA00022801"/>
    </source>
</evidence>
<dbReference type="SFLD" id="SFLDG01129">
    <property type="entry name" value="C1.5:_HAD__Beta-PGM__Phosphata"/>
    <property type="match status" value="1"/>
</dbReference>
<keyword evidence="5" id="KW-1185">Reference proteome</keyword>
<dbReference type="EMBL" id="JAUSRE010000010">
    <property type="protein sequence ID" value="MDP9888591.1"/>
    <property type="molecule type" value="Genomic_DNA"/>
</dbReference>
<reference evidence="4 5" key="1">
    <citation type="submission" date="2023-07" db="EMBL/GenBank/DDBJ databases">
        <title>Sorghum-associated microbial communities from plants grown in Nebraska, USA.</title>
        <authorList>
            <person name="Schachtman D."/>
        </authorList>
    </citation>
    <scope>NUCLEOTIDE SEQUENCE [LARGE SCALE GENOMIC DNA]</scope>
    <source>
        <strain evidence="4 5">CC222</strain>
    </source>
</reference>
<dbReference type="SUPFAM" id="SSF56784">
    <property type="entry name" value="HAD-like"/>
    <property type="match status" value="1"/>
</dbReference>
<dbReference type="PANTHER" id="PTHR46470:SF4">
    <property type="entry name" value="5-AMINO-6-(5-PHOSPHO-D-RIBITYLAMINO)URACIL PHOSPHATASE YIGB"/>
    <property type="match status" value="1"/>
</dbReference>
<dbReference type="PRINTS" id="PR00413">
    <property type="entry name" value="HADHALOGNASE"/>
</dbReference>
<dbReference type="GO" id="GO:0016787">
    <property type="term" value="F:hydrolase activity"/>
    <property type="evidence" value="ECO:0007669"/>
    <property type="project" value="UniProtKB-KW"/>
</dbReference>
<keyword evidence="2 4" id="KW-0378">Hydrolase</keyword>
<dbReference type="InterPro" id="IPR006439">
    <property type="entry name" value="HAD-SF_hydro_IA"/>
</dbReference>
<dbReference type="NCBIfam" id="TIGR01662">
    <property type="entry name" value="HAD-SF-IIIA"/>
    <property type="match status" value="1"/>
</dbReference>
<dbReference type="Gene3D" id="3.40.50.1000">
    <property type="entry name" value="HAD superfamily/HAD-like"/>
    <property type="match status" value="1"/>
</dbReference>
<name>A0ABT9RTM0_9MICC</name>
<dbReference type="InterPro" id="IPR036412">
    <property type="entry name" value="HAD-like_sf"/>
</dbReference>
<sequence>MMGRYAWRVEIRGVLFDLDNTLFDHPTSARTGVDAFLRHLGTEQSDELTRSWFEIEQVNYDRFLTKELSFHEQRRERLRDFLPQTGLAVPKTDTQLDDLFAVYLRKYEEAWIAFPDAAPALLDLRAAGIPVGVVTNGNHDQQTSKINRIGLEPLIDRIFSSELTSHAKPAPEAFAEPCKSMRLSPAQTLYVGDNYRVDIEGARNAGLQAIHLNREGTRGKGTIQSLAELLPLLIEGTLVT</sequence>
<evidence type="ECO:0000256" key="3">
    <source>
        <dbReference type="ARBA" id="ARBA00022842"/>
    </source>
</evidence>
<protein>
    <submittedName>
        <fullName evidence="4">Hydrolase of the HAD superfamily</fullName>
    </submittedName>
</protein>
<gene>
    <name evidence="4" type="ORF">J2X98_002184</name>
</gene>
<proteinExistence type="predicted"/>
<comment type="cofactor">
    <cofactor evidence="1">
        <name>Mg(2+)</name>
        <dbReference type="ChEBI" id="CHEBI:18420"/>
    </cofactor>
</comment>
<dbReference type="PANTHER" id="PTHR46470">
    <property type="entry name" value="N-ACYLNEURAMINATE-9-PHOSPHATASE"/>
    <property type="match status" value="1"/>
</dbReference>
<dbReference type="NCBIfam" id="TIGR01549">
    <property type="entry name" value="HAD-SF-IA-v1"/>
    <property type="match status" value="1"/>
</dbReference>